<name>A0A1G9ZSL3_9EURY</name>
<dbReference type="STRING" id="660521.SAMN04487949_3737"/>
<evidence type="ECO:0000256" key="3">
    <source>
        <dbReference type="ARBA" id="ARBA00022448"/>
    </source>
</evidence>
<comment type="subcellular location">
    <subcellularLocation>
        <location evidence="1">Endomembrane system</location>
        <topology evidence="1">Multi-pass membrane protein</topology>
    </subcellularLocation>
</comment>
<dbReference type="InterPro" id="IPR036259">
    <property type="entry name" value="MFS_trans_sf"/>
</dbReference>
<evidence type="ECO:0000256" key="2">
    <source>
        <dbReference type="ARBA" id="ARBA00008335"/>
    </source>
</evidence>
<dbReference type="RefSeq" id="WP_089699973.1">
    <property type="nucleotide sequence ID" value="NZ_FNHL01000008.1"/>
</dbReference>
<dbReference type="PANTHER" id="PTHR23514:SF3">
    <property type="entry name" value="BYPASS OF STOP CODON PROTEIN 6"/>
    <property type="match status" value="1"/>
</dbReference>
<dbReference type="GO" id="GO:0012505">
    <property type="term" value="C:endomembrane system"/>
    <property type="evidence" value="ECO:0007669"/>
    <property type="project" value="UniProtKB-SubCell"/>
</dbReference>
<keyword evidence="6" id="KW-0472">Membrane</keyword>
<evidence type="ECO:0000256" key="1">
    <source>
        <dbReference type="ARBA" id="ARBA00004127"/>
    </source>
</evidence>
<dbReference type="SUPFAM" id="SSF103473">
    <property type="entry name" value="MFS general substrate transporter"/>
    <property type="match status" value="1"/>
</dbReference>
<dbReference type="PANTHER" id="PTHR23514">
    <property type="entry name" value="BYPASS OF STOP CODON PROTEIN 6"/>
    <property type="match status" value="1"/>
</dbReference>
<dbReference type="InterPro" id="IPR020846">
    <property type="entry name" value="MFS_dom"/>
</dbReference>
<evidence type="ECO:0000256" key="5">
    <source>
        <dbReference type="ARBA" id="ARBA00022989"/>
    </source>
</evidence>
<proteinExistence type="inferred from homology"/>
<dbReference type="Gene3D" id="1.20.1250.20">
    <property type="entry name" value="MFS general substrate transporter like domains"/>
    <property type="match status" value="1"/>
</dbReference>
<protein>
    <submittedName>
        <fullName evidence="8">Predicted arabinose efflux permease, MFS family</fullName>
    </submittedName>
</protein>
<dbReference type="Pfam" id="PF07690">
    <property type="entry name" value="MFS_1"/>
    <property type="match status" value="1"/>
</dbReference>
<keyword evidence="9" id="KW-1185">Reference proteome</keyword>
<evidence type="ECO:0000256" key="4">
    <source>
        <dbReference type="ARBA" id="ARBA00022692"/>
    </source>
</evidence>
<comment type="similarity">
    <text evidence="2">Belongs to the major facilitator superfamily.</text>
</comment>
<evidence type="ECO:0000313" key="8">
    <source>
        <dbReference type="EMBL" id="SDN24085.1"/>
    </source>
</evidence>
<evidence type="ECO:0000256" key="6">
    <source>
        <dbReference type="ARBA" id="ARBA00023136"/>
    </source>
</evidence>
<dbReference type="Proteomes" id="UP000199451">
    <property type="component" value="Unassembled WGS sequence"/>
</dbReference>
<dbReference type="EMBL" id="FNHL01000008">
    <property type="protein sequence ID" value="SDN24085.1"/>
    <property type="molecule type" value="Genomic_DNA"/>
</dbReference>
<evidence type="ECO:0000313" key="9">
    <source>
        <dbReference type="Proteomes" id="UP000199451"/>
    </source>
</evidence>
<dbReference type="GO" id="GO:0016020">
    <property type="term" value="C:membrane"/>
    <property type="evidence" value="ECO:0007669"/>
    <property type="project" value="TreeGrafter"/>
</dbReference>
<dbReference type="AlphaFoldDB" id="A0A1G9ZSL3"/>
<feature type="domain" description="Major facilitator superfamily (MFS) profile" evidence="7">
    <location>
        <begin position="7"/>
        <end position="378"/>
    </location>
</feature>
<gene>
    <name evidence="8" type="ORF">SAMN04487949_3737</name>
</gene>
<dbReference type="GO" id="GO:0022857">
    <property type="term" value="F:transmembrane transporter activity"/>
    <property type="evidence" value="ECO:0007669"/>
    <property type="project" value="InterPro"/>
</dbReference>
<sequence>MTSRRRWTAVLFLCVVADGMTAQLRGALLPNFQRTFEVSERLLGFVAPAGTVGLVVAVLVVGMLSGRLDVRRSVLVGAVGTAVCLGVVSIASSYGLLLALFLLQGASIGVVRALDRPLLGHLYPDGRGRIFNLYALMWAVGATAGPLVANAVLAVTDWRVTYALLAGVFLLVGLGVTRLDRPEVAGAEQSLSWDGLRTVLRHPSVRGMALALVVSGGIEGIMFTWLPYYAGTFFPQSTANLLLSGYLVMYIPGRFAYGLFADRLPPLTLVLGLAVLALPIVALAFLGGTTATLVAGVLGFGLLVSGFFPTLSAFGVSAVPQYSGPVNAIATAANYVGLSAAPVVVGVVADQYDIATGMGLLLPTVGILAIVLTVTRFRINGRAAKSVEA</sequence>
<accession>A0A1G9ZSL3</accession>
<dbReference type="InterPro" id="IPR051788">
    <property type="entry name" value="MFS_Transporter"/>
</dbReference>
<reference evidence="9" key="1">
    <citation type="submission" date="2016-10" db="EMBL/GenBank/DDBJ databases">
        <authorList>
            <person name="Varghese N."/>
            <person name="Submissions S."/>
        </authorList>
    </citation>
    <scope>NUCLEOTIDE SEQUENCE [LARGE SCALE GENOMIC DNA]</scope>
    <source>
        <strain evidence="9">CGMCC 1.10119</strain>
    </source>
</reference>
<dbReference type="PROSITE" id="PS50850">
    <property type="entry name" value="MFS"/>
    <property type="match status" value="1"/>
</dbReference>
<evidence type="ECO:0000259" key="7">
    <source>
        <dbReference type="PROSITE" id="PS50850"/>
    </source>
</evidence>
<keyword evidence="3" id="KW-0813">Transport</keyword>
<keyword evidence="5" id="KW-1133">Transmembrane helix</keyword>
<organism evidence="8 9">
    <name type="scientific">Halogranum gelatinilyticum</name>
    <dbReference type="NCBI Taxonomy" id="660521"/>
    <lineage>
        <taxon>Archaea</taxon>
        <taxon>Methanobacteriati</taxon>
        <taxon>Methanobacteriota</taxon>
        <taxon>Stenosarchaea group</taxon>
        <taxon>Halobacteria</taxon>
        <taxon>Halobacteriales</taxon>
        <taxon>Haloferacaceae</taxon>
    </lineage>
</organism>
<dbReference type="InterPro" id="IPR011701">
    <property type="entry name" value="MFS"/>
</dbReference>
<dbReference type="OrthoDB" id="306002at2157"/>
<keyword evidence="4" id="KW-0812">Transmembrane</keyword>